<evidence type="ECO:0000313" key="1">
    <source>
        <dbReference type="EMBL" id="CAG5109338.1"/>
    </source>
</evidence>
<keyword evidence="2" id="KW-1185">Reference proteome</keyword>
<comment type="caution">
    <text evidence="1">The sequence shown here is derived from an EMBL/GenBank/DDBJ whole genome shotgun (WGS) entry which is preliminary data.</text>
</comment>
<dbReference type="OrthoDB" id="7700504at2759"/>
<sequence>MSKRIRSVNCCNPFNESRVKDLRKFPDEDRWKFPDLDDTSMLCVRCRFRVKDYIPPASEEEEITSSQISVESLSISAEISTQGSSYLELLYSEKNYGVKKLDESNAALENKFQSQFRIVPESTYRKINQDHCSMIAKVKKLYNAESDKSIKNKLLSILPDSWEVSRIASEFNCSQKWY</sequence>
<organism evidence="1 2">
    <name type="scientific">Cotesia congregata</name>
    <name type="common">Parasitoid wasp</name>
    <name type="synonym">Apanteles congregatus</name>
    <dbReference type="NCBI Taxonomy" id="51543"/>
    <lineage>
        <taxon>Eukaryota</taxon>
        <taxon>Metazoa</taxon>
        <taxon>Ecdysozoa</taxon>
        <taxon>Arthropoda</taxon>
        <taxon>Hexapoda</taxon>
        <taxon>Insecta</taxon>
        <taxon>Pterygota</taxon>
        <taxon>Neoptera</taxon>
        <taxon>Endopterygota</taxon>
        <taxon>Hymenoptera</taxon>
        <taxon>Apocrita</taxon>
        <taxon>Ichneumonoidea</taxon>
        <taxon>Braconidae</taxon>
        <taxon>Microgastrinae</taxon>
        <taxon>Cotesia</taxon>
    </lineage>
</organism>
<dbReference type="Proteomes" id="UP000786811">
    <property type="component" value="Unassembled WGS sequence"/>
</dbReference>
<dbReference type="EMBL" id="CAJNRD030001124">
    <property type="protein sequence ID" value="CAG5109338.1"/>
    <property type="molecule type" value="Genomic_DNA"/>
</dbReference>
<evidence type="ECO:0000313" key="2">
    <source>
        <dbReference type="Proteomes" id="UP000786811"/>
    </source>
</evidence>
<name>A0A8J2HSX7_COTCN</name>
<accession>A0A8J2HSX7</accession>
<protein>
    <submittedName>
        <fullName evidence="1">Uncharacterized protein</fullName>
    </submittedName>
</protein>
<reference evidence="1" key="1">
    <citation type="submission" date="2021-04" db="EMBL/GenBank/DDBJ databases">
        <authorList>
            <person name="Chebbi M.A.C M."/>
        </authorList>
    </citation>
    <scope>NUCLEOTIDE SEQUENCE</scope>
</reference>
<proteinExistence type="predicted"/>
<gene>
    <name evidence="1" type="ORF">HICCMSTLAB_LOCUS13974</name>
</gene>
<dbReference type="AlphaFoldDB" id="A0A8J2HSX7"/>